<dbReference type="InterPro" id="IPR005000">
    <property type="entry name" value="Aldolase/citrate-lyase_domain"/>
</dbReference>
<dbReference type="SUPFAM" id="SSF51621">
    <property type="entry name" value="Phosphoenolpyruvate/pyruvate domain"/>
    <property type="match status" value="1"/>
</dbReference>
<name>A0A3N6NVE5_9EURY</name>
<sequence>MSNLLKQKIEEREYPVGNWVSIGHPTVVEVNAMLGFDFVLIDTEHTTMSLETVEHLVRAAEARNEETGSVVRVPDGDPTRIKRVLDIGVDGVMIPMVETAEEAERIVESTLYPPDGIRGIAGGRAAKYGLDFQRYVNTANGSILKIAQIETKTGLENVEEIAAVDGIDALFIGPADLSGSLEKLGDYDAIKVHDAIDTVLDAGREHETPVGTLTLDNDRIERRVEQGFDFQIVGKDAAHLSSSSEDAKDRYERAIAERTELAQQSNK</sequence>
<evidence type="ECO:0000256" key="2">
    <source>
        <dbReference type="ARBA" id="ARBA00022723"/>
    </source>
</evidence>
<evidence type="ECO:0000259" key="4">
    <source>
        <dbReference type="Pfam" id="PF03328"/>
    </source>
</evidence>
<dbReference type="EMBL" id="REFY01000005">
    <property type="protein sequence ID" value="RQG87782.1"/>
    <property type="molecule type" value="Genomic_DNA"/>
</dbReference>
<dbReference type="OrthoDB" id="142679at2157"/>
<dbReference type="GO" id="GO:0046872">
    <property type="term" value="F:metal ion binding"/>
    <property type="evidence" value="ECO:0007669"/>
    <property type="project" value="UniProtKB-KW"/>
</dbReference>
<dbReference type="InterPro" id="IPR050251">
    <property type="entry name" value="HpcH-HpaI_aldolase"/>
</dbReference>
<dbReference type="Gene3D" id="3.20.20.60">
    <property type="entry name" value="Phosphoenolpyruvate-binding domains"/>
    <property type="match status" value="1"/>
</dbReference>
<dbReference type="PANTHER" id="PTHR30502:SF0">
    <property type="entry name" value="PHOSPHOENOLPYRUVATE CARBOXYLASE FAMILY PROTEIN"/>
    <property type="match status" value="1"/>
</dbReference>
<accession>A0A3N6NVE5</accession>
<keyword evidence="6" id="KW-1185">Reference proteome</keyword>
<protein>
    <submittedName>
        <fullName evidence="5">Aldolase</fullName>
    </submittedName>
</protein>
<keyword evidence="2" id="KW-0479">Metal-binding</keyword>
<dbReference type="InterPro" id="IPR040442">
    <property type="entry name" value="Pyrv_kinase-like_dom_sf"/>
</dbReference>
<feature type="domain" description="HpcH/HpaI aldolase/citrate lyase" evidence="4">
    <location>
        <begin position="18"/>
        <end position="240"/>
    </location>
</feature>
<evidence type="ECO:0000256" key="1">
    <source>
        <dbReference type="ARBA" id="ARBA00005568"/>
    </source>
</evidence>
<comment type="caution">
    <text evidence="5">The sequence shown here is derived from an EMBL/GenBank/DDBJ whole genome shotgun (WGS) entry which is preliminary data.</text>
</comment>
<evidence type="ECO:0000313" key="5">
    <source>
        <dbReference type="EMBL" id="RQG87782.1"/>
    </source>
</evidence>
<evidence type="ECO:0000313" key="6">
    <source>
        <dbReference type="Proteomes" id="UP000273828"/>
    </source>
</evidence>
<gene>
    <name evidence="5" type="ORF">EA462_12980</name>
</gene>
<organism evidence="5 6">
    <name type="scientific">Natrarchaeobius halalkaliphilus</name>
    <dbReference type="NCBI Taxonomy" id="1679091"/>
    <lineage>
        <taxon>Archaea</taxon>
        <taxon>Methanobacteriati</taxon>
        <taxon>Methanobacteriota</taxon>
        <taxon>Stenosarchaea group</taxon>
        <taxon>Halobacteria</taxon>
        <taxon>Halobacteriales</taxon>
        <taxon>Natrialbaceae</taxon>
        <taxon>Natrarchaeobius</taxon>
    </lineage>
</organism>
<keyword evidence="3" id="KW-0456">Lyase</keyword>
<dbReference type="Proteomes" id="UP000273828">
    <property type="component" value="Unassembled WGS sequence"/>
</dbReference>
<dbReference type="Pfam" id="PF03328">
    <property type="entry name" value="HpcH_HpaI"/>
    <property type="match status" value="1"/>
</dbReference>
<dbReference type="RefSeq" id="WP_124178981.1">
    <property type="nucleotide sequence ID" value="NZ_REFY01000005.1"/>
</dbReference>
<dbReference type="GO" id="GO:0005737">
    <property type="term" value="C:cytoplasm"/>
    <property type="evidence" value="ECO:0007669"/>
    <property type="project" value="TreeGrafter"/>
</dbReference>
<reference evidence="5 6" key="1">
    <citation type="submission" date="2018-10" db="EMBL/GenBank/DDBJ databases">
        <title>Natrarchaeobius chitinivorans gen. nov., sp. nov., and Natrarchaeobius haloalkaliphilus sp. nov., alkaliphilic, chitin-utilizing haloarchaea from hypersaline alkaline lakes.</title>
        <authorList>
            <person name="Sorokin D.Y."/>
            <person name="Elcheninov A.G."/>
            <person name="Kostrikina N.A."/>
            <person name="Bale N.J."/>
            <person name="Sinninghe Damste J.S."/>
            <person name="Khijniak T.V."/>
            <person name="Kublanov I.V."/>
            <person name="Toshchakov S.V."/>
        </authorList>
    </citation>
    <scope>NUCLEOTIDE SEQUENCE [LARGE SCALE GENOMIC DNA]</scope>
    <source>
        <strain evidence="5 6">AArcht-Sl</strain>
    </source>
</reference>
<dbReference type="PANTHER" id="PTHR30502">
    <property type="entry name" value="2-KETO-3-DEOXY-L-RHAMNONATE ALDOLASE"/>
    <property type="match status" value="1"/>
</dbReference>
<dbReference type="AlphaFoldDB" id="A0A3N6NVE5"/>
<dbReference type="GO" id="GO:0016832">
    <property type="term" value="F:aldehyde-lyase activity"/>
    <property type="evidence" value="ECO:0007669"/>
    <property type="project" value="TreeGrafter"/>
</dbReference>
<proteinExistence type="inferred from homology"/>
<comment type="similarity">
    <text evidence="1">Belongs to the HpcH/HpaI aldolase family.</text>
</comment>
<dbReference type="InterPro" id="IPR015813">
    <property type="entry name" value="Pyrv/PenolPyrv_kinase-like_dom"/>
</dbReference>
<evidence type="ECO:0000256" key="3">
    <source>
        <dbReference type="ARBA" id="ARBA00023239"/>
    </source>
</evidence>